<comment type="caution">
    <text evidence="2">The sequence shown here is derived from an EMBL/GenBank/DDBJ whole genome shotgun (WGS) entry which is preliminary data.</text>
</comment>
<gene>
    <name evidence="2" type="ORF">PIB30_033653</name>
</gene>
<evidence type="ECO:0000259" key="1">
    <source>
        <dbReference type="Pfam" id="PF13966"/>
    </source>
</evidence>
<organism evidence="2 3">
    <name type="scientific">Stylosanthes scabra</name>
    <dbReference type="NCBI Taxonomy" id="79078"/>
    <lineage>
        <taxon>Eukaryota</taxon>
        <taxon>Viridiplantae</taxon>
        <taxon>Streptophyta</taxon>
        <taxon>Embryophyta</taxon>
        <taxon>Tracheophyta</taxon>
        <taxon>Spermatophyta</taxon>
        <taxon>Magnoliopsida</taxon>
        <taxon>eudicotyledons</taxon>
        <taxon>Gunneridae</taxon>
        <taxon>Pentapetalae</taxon>
        <taxon>rosids</taxon>
        <taxon>fabids</taxon>
        <taxon>Fabales</taxon>
        <taxon>Fabaceae</taxon>
        <taxon>Papilionoideae</taxon>
        <taxon>50 kb inversion clade</taxon>
        <taxon>dalbergioids sensu lato</taxon>
        <taxon>Dalbergieae</taxon>
        <taxon>Pterocarpus clade</taxon>
        <taxon>Stylosanthes</taxon>
    </lineage>
</organism>
<dbReference type="Pfam" id="PF13966">
    <property type="entry name" value="zf-RVT"/>
    <property type="match status" value="1"/>
</dbReference>
<name>A0ABU6TDM7_9FABA</name>
<dbReference type="Proteomes" id="UP001341840">
    <property type="component" value="Unassembled WGS sequence"/>
</dbReference>
<evidence type="ECO:0000313" key="3">
    <source>
        <dbReference type="Proteomes" id="UP001341840"/>
    </source>
</evidence>
<dbReference type="InterPro" id="IPR026960">
    <property type="entry name" value="RVT-Znf"/>
</dbReference>
<keyword evidence="3" id="KW-1185">Reference proteome</keyword>
<sequence>MKIFIWRSLHEKLSVAALLHHRIPSIAQSCHRCNLDKESMMHCLCLCEKAATVWRESPIEICPNDNIPLTYWDFWRDKAENCRLGLSDAKEMARVATELVDSKNTMELCRKVFMELGIDVVP</sequence>
<reference evidence="2 3" key="1">
    <citation type="journal article" date="2023" name="Plants (Basel)">
        <title>Bridging the Gap: Combining Genomics and Transcriptomics Approaches to Understand Stylosanthes scabra, an Orphan Legume from the Brazilian Caatinga.</title>
        <authorList>
            <person name="Ferreira-Neto J.R.C."/>
            <person name="da Silva M.D."/>
            <person name="Binneck E."/>
            <person name="de Melo N.F."/>
            <person name="da Silva R.H."/>
            <person name="de Melo A.L.T.M."/>
            <person name="Pandolfi V."/>
            <person name="Bustamante F.O."/>
            <person name="Brasileiro-Vidal A.C."/>
            <person name="Benko-Iseppon A.M."/>
        </authorList>
    </citation>
    <scope>NUCLEOTIDE SEQUENCE [LARGE SCALE GENOMIC DNA]</scope>
    <source>
        <tissue evidence="2">Leaves</tissue>
    </source>
</reference>
<dbReference type="EMBL" id="JASCZI010090774">
    <property type="protein sequence ID" value="MED6146351.1"/>
    <property type="molecule type" value="Genomic_DNA"/>
</dbReference>
<proteinExistence type="predicted"/>
<protein>
    <recommendedName>
        <fullName evidence="1">Reverse transcriptase zinc-binding domain-containing protein</fullName>
    </recommendedName>
</protein>
<evidence type="ECO:0000313" key="2">
    <source>
        <dbReference type="EMBL" id="MED6146351.1"/>
    </source>
</evidence>
<accession>A0ABU6TDM7</accession>
<feature type="domain" description="Reverse transcriptase zinc-binding" evidence="1">
    <location>
        <begin position="1"/>
        <end position="54"/>
    </location>
</feature>